<dbReference type="RefSeq" id="WP_208309503.1">
    <property type="nucleotide sequence ID" value="NZ_JAGETX010000035.1"/>
</dbReference>
<accession>A0ABS3TI85</accession>
<keyword evidence="2" id="KW-1185">Reference proteome</keyword>
<comment type="caution">
    <text evidence="1">The sequence shown here is derived from an EMBL/GenBank/DDBJ whole genome shotgun (WGS) entry which is preliminary data.</text>
</comment>
<dbReference type="Proteomes" id="UP000670527">
    <property type="component" value="Unassembled WGS sequence"/>
</dbReference>
<evidence type="ECO:0000313" key="2">
    <source>
        <dbReference type="Proteomes" id="UP000670527"/>
    </source>
</evidence>
<evidence type="ECO:0000313" key="1">
    <source>
        <dbReference type="EMBL" id="MBO3273371.1"/>
    </source>
</evidence>
<proteinExistence type="predicted"/>
<protein>
    <submittedName>
        <fullName evidence="1">Uncharacterized protein</fullName>
    </submittedName>
</protein>
<name>A0ABS3TI85_9BACT</name>
<gene>
    <name evidence="1" type="ORF">J4D97_22165</name>
</gene>
<organism evidence="1 2">
    <name type="scientific">Hymenobacter defluvii</name>
    <dbReference type="NCBI Taxonomy" id="2054411"/>
    <lineage>
        <taxon>Bacteria</taxon>
        <taxon>Pseudomonadati</taxon>
        <taxon>Bacteroidota</taxon>
        <taxon>Cytophagia</taxon>
        <taxon>Cytophagales</taxon>
        <taxon>Hymenobacteraceae</taxon>
        <taxon>Hymenobacter</taxon>
    </lineage>
</organism>
<sequence length="86" mass="9555">MLSIARTVTGSDVGFARVMQDQPARGNGGGATPWFADWRMALVELAPSEMYWIITHLQTRQYNLVSPRLPITDPHLLTLLGAFSQL</sequence>
<reference evidence="1 2" key="1">
    <citation type="submission" date="2021-03" db="EMBL/GenBank/DDBJ databases">
        <authorList>
            <person name="Kim M.K."/>
        </authorList>
    </citation>
    <scope>NUCLEOTIDE SEQUENCE [LARGE SCALE GENOMIC DNA]</scope>
    <source>
        <strain evidence="1 2">BT507</strain>
    </source>
</reference>
<dbReference type="EMBL" id="JAGETX010000035">
    <property type="protein sequence ID" value="MBO3273371.1"/>
    <property type="molecule type" value="Genomic_DNA"/>
</dbReference>